<evidence type="ECO:0000256" key="11">
    <source>
        <dbReference type="ARBA" id="ARBA00041266"/>
    </source>
</evidence>
<dbReference type="SUPFAM" id="SSF55120">
    <property type="entry name" value="Pseudouridine synthase"/>
    <property type="match status" value="1"/>
</dbReference>
<evidence type="ECO:0000256" key="14">
    <source>
        <dbReference type="ARBA" id="ARBA00042883"/>
    </source>
</evidence>
<evidence type="ECO:0000256" key="6">
    <source>
        <dbReference type="ARBA" id="ARBA00036916"/>
    </source>
</evidence>
<dbReference type="AlphaFoldDB" id="R4YTF0"/>
<dbReference type="InterPro" id="IPR006224">
    <property type="entry name" value="PsdUridine_synth_RluA-like_CS"/>
</dbReference>
<evidence type="ECO:0000256" key="3">
    <source>
        <dbReference type="ARBA" id="ARBA00022694"/>
    </source>
</evidence>
<protein>
    <recommendedName>
        <fullName evidence="10">Dual-specificity RNA pseudouridine synthase RluA</fullName>
        <ecNumber evidence="8">5.4.99.28</ecNumber>
        <ecNumber evidence="9">5.4.99.29</ecNumber>
    </recommendedName>
    <alternativeName>
        <fullName evidence="11">23S rRNA pseudouridine(746) synthase</fullName>
    </alternativeName>
    <alternativeName>
        <fullName evidence="14">Ribosomal large subunit pseudouridine synthase A</fullName>
    </alternativeName>
    <alternativeName>
        <fullName evidence="13">rRNA pseudouridylate synthase A</fullName>
    </alternativeName>
    <alternativeName>
        <fullName evidence="15">rRNA-uridine isomerase A</fullName>
    </alternativeName>
    <alternativeName>
        <fullName evidence="12">tRNA pseudouridine(32) synthase</fullName>
    </alternativeName>
</protein>
<dbReference type="InterPro" id="IPR020103">
    <property type="entry name" value="PsdUridine_synth_cat_dom_sf"/>
</dbReference>
<evidence type="ECO:0000256" key="2">
    <source>
        <dbReference type="ARBA" id="ARBA00022552"/>
    </source>
</evidence>
<evidence type="ECO:0000313" key="17">
    <source>
        <dbReference type="EMBL" id="CCK76933.1"/>
    </source>
</evidence>
<evidence type="ECO:0000256" key="4">
    <source>
        <dbReference type="ARBA" id="ARBA00023235"/>
    </source>
</evidence>
<dbReference type="PROSITE" id="PS01129">
    <property type="entry name" value="PSI_RLU"/>
    <property type="match status" value="1"/>
</dbReference>
<dbReference type="GO" id="GO:0003723">
    <property type="term" value="F:RNA binding"/>
    <property type="evidence" value="ECO:0007669"/>
    <property type="project" value="InterPro"/>
</dbReference>
<keyword evidence="4 17" id="KW-0413">Isomerase</keyword>
<dbReference type="GO" id="GO:0000455">
    <property type="term" value="P:enzyme-directed rRNA pseudouridine synthesis"/>
    <property type="evidence" value="ECO:0007669"/>
    <property type="project" value="TreeGrafter"/>
</dbReference>
<comment type="catalytic activity">
    <reaction evidence="5">
        <text>uridine(32) in tRNA = pseudouridine(32) in tRNA</text>
        <dbReference type="Rhea" id="RHEA:42544"/>
        <dbReference type="Rhea" id="RHEA-COMP:10107"/>
        <dbReference type="Rhea" id="RHEA-COMP:10108"/>
        <dbReference type="ChEBI" id="CHEBI:65314"/>
        <dbReference type="ChEBI" id="CHEBI:65315"/>
        <dbReference type="EC" id="5.4.99.28"/>
    </reaction>
</comment>
<evidence type="ECO:0000313" key="18">
    <source>
        <dbReference type="Proteomes" id="UP000032749"/>
    </source>
</evidence>
<dbReference type="GO" id="GO:0008033">
    <property type="term" value="P:tRNA processing"/>
    <property type="evidence" value="ECO:0007669"/>
    <property type="project" value="UniProtKB-KW"/>
</dbReference>
<dbReference type="PATRIC" id="fig|698738.3.peg.2858"/>
<sequence>MSQPHPNDFIAPPCHEEIDILFQDEHILLINKPTKLLSLSGKNPANLDSVHYRIRQDFPSALMIHRLDLGTSGIMVLALNKDISAKLNRQFSERLVKKTYTALLAGHLAHEHGQIDLPIAKGEFPYQKICHDGGKPALTEYQLLSYEDYQQNQQHNHQEYPVSRVLYKPHTGRTHQLRIHSQQLGHPILGCDLYPSPDSATVHMAERLMLHATRLEFNHPISGERIIAECNCPF</sequence>
<keyword evidence="2" id="KW-0698">rRNA processing</keyword>
<keyword evidence="18" id="KW-1185">Reference proteome</keyword>
<evidence type="ECO:0000256" key="12">
    <source>
        <dbReference type="ARBA" id="ARBA00042372"/>
    </source>
</evidence>
<dbReference type="GO" id="GO:0160142">
    <property type="term" value="F:23S rRNA pseudouridine(746) synthase activity"/>
    <property type="evidence" value="ECO:0007669"/>
    <property type="project" value="UniProtKB-EC"/>
</dbReference>
<dbReference type="InterPro" id="IPR006145">
    <property type="entry name" value="PsdUridine_synth_RsuA/RluA"/>
</dbReference>
<dbReference type="KEGG" id="oai:OLEAN_C27570"/>
<dbReference type="EMBL" id="FO203512">
    <property type="protein sequence ID" value="CCK76933.1"/>
    <property type="molecule type" value="Genomic_DNA"/>
</dbReference>
<feature type="domain" description="Pseudouridine synthase RsuA/RluA-like" evidence="16">
    <location>
        <begin position="26"/>
        <end position="182"/>
    </location>
</feature>
<comment type="similarity">
    <text evidence="1">Belongs to the pseudouridine synthase RluA family.</text>
</comment>
<dbReference type="CDD" id="cd02869">
    <property type="entry name" value="PseudoU_synth_RluA_like"/>
    <property type="match status" value="1"/>
</dbReference>
<evidence type="ECO:0000256" key="7">
    <source>
        <dbReference type="ARBA" id="ARBA00037305"/>
    </source>
</evidence>
<organism evidence="17 18">
    <name type="scientific">Oleispira antarctica RB-8</name>
    <dbReference type="NCBI Taxonomy" id="698738"/>
    <lineage>
        <taxon>Bacteria</taxon>
        <taxon>Pseudomonadati</taxon>
        <taxon>Pseudomonadota</taxon>
        <taxon>Gammaproteobacteria</taxon>
        <taxon>Oceanospirillales</taxon>
        <taxon>Oceanospirillaceae</taxon>
        <taxon>Oleispira</taxon>
    </lineage>
</organism>
<evidence type="ECO:0000256" key="15">
    <source>
        <dbReference type="ARBA" id="ARBA00043143"/>
    </source>
</evidence>
<evidence type="ECO:0000256" key="5">
    <source>
        <dbReference type="ARBA" id="ARBA00036184"/>
    </source>
</evidence>
<evidence type="ECO:0000256" key="10">
    <source>
        <dbReference type="ARBA" id="ARBA00039988"/>
    </source>
</evidence>
<evidence type="ECO:0000256" key="1">
    <source>
        <dbReference type="ARBA" id="ARBA00010876"/>
    </source>
</evidence>
<dbReference type="OrthoDB" id="9807829at2"/>
<name>R4YTF0_OLEAN</name>
<dbReference type="GO" id="GO:0160151">
    <property type="term" value="F:tRNA pseudouridine(32) synthase activity"/>
    <property type="evidence" value="ECO:0007669"/>
    <property type="project" value="UniProtKB-EC"/>
</dbReference>
<evidence type="ECO:0000256" key="8">
    <source>
        <dbReference type="ARBA" id="ARBA00038944"/>
    </source>
</evidence>
<reference evidence="17 18" key="1">
    <citation type="journal article" date="2013" name="Nat. Commun.">
        <title>Genome sequence and functional genomic analysis of the oil-degrading bacterium Oleispira antarctica.</title>
        <authorList>
            <person name="Kube M."/>
            <person name="Chernikova T.N."/>
            <person name="Al-Ramahi Y."/>
            <person name="Beloqui A."/>
            <person name="Lopez-Cortez N."/>
            <person name="Guazzaroni M.E."/>
            <person name="Heipieper H.J."/>
            <person name="Klages S."/>
            <person name="Kotsyurbenko O.R."/>
            <person name="Langer I."/>
            <person name="Nechitaylo T.Y."/>
            <person name="Lunsdorf H."/>
            <person name="Fernandez M."/>
            <person name="Juarez S."/>
            <person name="Ciordia S."/>
            <person name="Singer A."/>
            <person name="Kagan O."/>
            <person name="Egorova O."/>
            <person name="Petit P.A."/>
            <person name="Stogios P."/>
            <person name="Kim Y."/>
            <person name="Tchigvintsev A."/>
            <person name="Flick R."/>
            <person name="Denaro R."/>
            <person name="Genovese M."/>
            <person name="Albar J.P."/>
            <person name="Reva O.N."/>
            <person name="Martinez-Gomariz M."/>
            <person name="Tran H."/>
            <person name="Ferrer M."/>
            <person name="Savchenko A."/>
            <person name="Yakunin A.F."/>
            <person name="Yakimov M.M."/>
            <person name="Golyshina O.V."/>
            <person name="Reinhardt R."/>
            <person name="Golyshin P.N."/>
        </authorList>
    </citation>
    <scope>NUCLEOTIDE SEQUENCE [LARGE SCALE GENOMIC DNA]</scope>
</reference>
<dbReference type="HOGENOM" id="CLU_016902_11_1_6"/>
<dbReference type="EC" id="5.4.99.29" evidence="9"/>
<dbReference type="EC" id="5.4.99.28" evidence="8"/>
<dbReference type="PANTHER" id="PTHR21600:SF91">
    <property type="entry name" value="DUAL-SPECIFICITY RNA PSEUDOURIDINE SYNTHASE RLUA"/>
    <property type="match status" value="1"/>
</dbReference>
<dbReference type="Proteomes" id="UP000032749">
    <property type="component" value="Chromosome"/>
</dbReference>
<accession>R4YTF0</accession>
<dbReference type="InterPro" id="IPR050188">
    <property type="entry name" value="RluA_PseudoU_synthase"/>
</dbReference>
<comment type="function">
    <text evidence="7">Dual specificity enzyme that catalyzes the synthesis of pseudouridine from uracil-746 in 23S ribosomal RNA and from uracil-32 in the anticodon stem and loop of transfer RNAs.</text>
</comment>
<evidence type="ECO:0000256" key="13">
    <source>
        <dbReference type="ARBA" id="ARBA00042844"/>
    </source>
</evidence>
<dbReference type="Pfam" id="PF00849">
    <property type="entry name" value="PseudoU_synth_2"/>
    <property type="match status" value="1"/>
</dbReference>
<gene>
    <name evidence="17" type="primary">rluA</name>
    <name evidence="17" type="ORF">OLEAN_C27570</name>
</gene>
<dbReference type="STRING" id="698738.OLEAN_C27570"/>
<proteinExistence type="inferred from homology"/>
<keyword evidence="3" id="KW-0819">tRNA processing</keyword>
<evidence type="ECO:0000256" key="9">
    <source>
        <dbReference type="ARBA" id="ARBA00038945"/>
    </source>
</evidence>
<evidence type="ECO:0000259" key="16">
    <source>
        <dbReference type="Pfam" id="PF00849"/>
    </source>
</evidence>
<comment type="catalytic activity">
    <reaction evidence="6">
        <text>uridine(746) in 23S rRNA = pseudouridine(746) in 23S rRNA</text>
        <dbReference type="Rhea" id="RHEA:42548"/>
        <dbReference type="Rhea" id="RHEA-COMP:10109"/>
        <dbReference type="Rhea" id="RHEA-COMP:10110"/>
        <dbReference type="ChEBI" id="CHEBI:65314"/>
        <dbReference type="ChEBI" id="CHEBI:65315"/>
        <dbReference type="EC" id="5.4.99.29"/>
    </reaction>
</comment>
<dbReference type="Gene3D" id="3.30.2350.10">
    <property type="entry name" value="Pseudouridine synthase"/>
    <property type="match status" value="1"/>
</dbReference>
<dbReference type="PANTHER" id="PTHR21600">
    <property type="entry name" value="MITOCHONDRIAL RNA PSEUDOURIDINE SYNTHASE"/>
    <property type="match status" value="1"/>
</dbReference>